<dbReference type="Gene3D" id="3.30.1180.10">
    <property type="match status" value="1"/>
</dbReference>
<dbReference type="AlphaFoldDB" id="F2JLH5"/>
<dbReference type="HOGENOM" id="CLU_048251_0_1_9"/>
<dbReference type="EMBL" id="CP002582">
    <property type="protein sequence ID" value="ADZ83366.1"/>
    <property type="molecule type" value="Genomic_DNA"/>
</dbReference>
<dbReference type="InterPro" id="IPR043168">
    <property type="entry name" value="DegV_C"/>
</dbReference>
<dbReference type="GO" id="GO:0008289">
    <property type="term" value="F:lipid binding"/>
    <property type="evidence" value="ECO:0007669"/>
    <property type="project" value="UniProtKB-KW"/>
</dbReference>
<dbReference type="PANTHER" id="PTHR33434:SF2">
    <property type="entry name" value="FATTY ACID-BINDING PROTEIN TM_1468"/>
    <property type="match status" value="1"/>
</dbReference>
<keyword evidence="1" id="KW-0446">Lipid-binding</keyword>
<dbReference type="Pfam" id="PF02645">
    <property type="entry name" value="DegV"/>
    <property type="match status" value="1"/>
</dbReference>
<dbReference type="InterPro" id="IPR050270">
    <property type="entry name" value="DegV_domain_contain"/>
</dbReference>
<evidence type="ECO:0000256" key="1">
    <source>
        <dbReference type="ARBA" id="ARBA00023121"/>
    </source>
</evidence>
<reference evidence="2 3" key="1">
    <citation type="journal article" date="2011" name="J. Bacteriol.">
        <title>Complete genome sequence of the cellulose-degrading bacterium Cellulosilyticum lentocellum.</title>
        <authorList>
            <consortium name="US DOE Joint Genome Institute"/>
            <person name="Miller D.A."/>
            <person name="Suen G."/>
            <person name="Bruce D."/>
            <person name="Copeland A."/>
            <person name="Cheng J.F."/>
            <person name="Detter C."/>
            <person name="Goodwin L.A."/>
            <person name="Han C.S."/>
            <person name="Hauser L.J."/>
            <person name="Land M.L."/>
            <person name="Lapidus A."/>
            <person name="Lucas S."/>
            <person name="Meincke L."/>
            <person name="Pitluck S."/>
            <person name="Tapia R."/>
            <person name="Teshima H."/>
            <person name="Woyke T."/>
            <person name="Fox B.G."/>
            <person name="Angert E.R."/>
            <person name="Currie C.R."/>
        </authorList>
    </citation>
    <scope>NUCLEOTIDE SEQUENCE [LARGE SCALE GENOMIC DNA]</scope>
    <source>
        <strain evidence="3">ATCC 49066 / DSM 5427 / NCIMB 11756 / RHM5</strain>
    </source>
</reference>
<dbReference type="Proteomes" id="UP000008467">
    <property type="component" value="Chromosome"/>
</dbReference>
<dbReference type="SUPFAM" id="SSF82549">
    <property type="entry name" value="DAK1/DegV-like"/>
    <property type="match status" value="1"/>
</dbReference>
<evidence type="ECO:0000313" key="2">
    <source>
        <dbReference type="EMBL" id="ADZ83366.1"/>
    </source>
</evidence>
<dbReference type="eggNOG" id="COG1307">
    <property type="taxonomic scope" value="Bacteria"/>
</dbReference>
<keyword evidence="3" id="KW-1185">Reference proteome</keyword>
<sequence length="281" mass="30573">MIKIVTDSTSYIPEQERLKYDISIVSLGVHLNDQVLREVDIKNETFYEEMAKSPEIPTSSQPTPGEMYDTFENLIKQGNSIVAIFLSSEMSGTYASAHSTKDMIIEKYPHAEIEILDSRTNCMQLGFTALEAAKAASEGKNISEVVAAAQAVINHSRFLFTPDTLTYLKKGGRIGGAAALLGTLLQIKPILTVKDGQTSVFTKVRTKKKAIDAIIQGFMSDLAECDLGDVIVHHINCEEEGLALAKALETQLGRKIQIQSIGPVIGLHVGPGSIGLAYFTK</sequence>
<gene>
    <name evidence="2" type="ordered locus">Clole_1641</name>
</gene>
<dbReference type="KEGG" id="cle:Clole_1641"/>
<evidence type="ECO:0000313" key="3">
    <source>
        <dbReference type="Proteomes" id="UP000008467"/>
    </source>
</evidence>
<dbReference type="Gene3D" id="3.40.50.10170">
    <property type="match status" value="1"/>
</dbReference>
<proteinExistence type="predicted"/>
<name>F2JLH5_CELLD</name>
<dbReference type="PANTHER" id="PTHR33434">
    <property type="entry name" value="DEGV DOMAIN-CONTAINING PROTEIN DR_1986-RELATED"/>
    <property type="match status" value="1"/>
</dbReference>
<accession>F2JLH5</accession>
<dbReference type="InterPro" id="IPR003797">
    <property type="entry name" value="DegV"/>
</dbReference>
<dbReference type="STRING" id="642492.Clole_1641"/>
<organism evidence="2 3">
    <name type="scientific">Cellulosilyticum lentocellum (strain ATCC 49066 / DSM 5427 / NCIMB 11756 / RHM5)</name>
    <name type="common">Clostridium lentocellum</name>
    <dbReference type="NCBI Taxonomy" id="642492"/>
    <lineage>
        <taxon>Bacteria</taxon>
        <taxon>Bacillati</taxon>
        <taxon>Bacillota</taxon>
        <taxon>Clostridia</taxon>
        <taxon>Lachnospirales</taxon>
        <taxon>Cellulosilyticaceae</taxon>
        <taxon>Cellulosilyticum</taxon>
    </lineage>
</organism>
<dbReference type="PROSITE" id="PS51482">
    <property type="entry name" value="DEGV"/>
    <property type="match status" value="1"/>
</dbReference>
<protein>
    <submittedName>
        <fullName evidence="2">DegV family protein</fullName>
    </submittedName>
</protein>
<dbReference type="NCBIfam" id="TIGR00762">
    <property type="entry name" value="DegV"/>
    <property type="match status" value="1"/>
</dbReference>
<dbReference type="RefSeq" id="WP_013656663.1">
    <property type="nucleotide sequence ID" value="NC_015275.1"/>
</dbReference>